<evidence type="ECO:0000256" key="2">
    <source>
        <dbReference type="ARBA" id="ARBA00022692"/>
    </source>
</evidence>
<dbReference type="Pfam" id="PF00001">
    <property type="entry name" value="7tm_1"/>
    <property type="match status" value="1"/>
</dbReference>
<organism evidence="8 9">
    <name type="scientific">Meloidogyne enterolobii</name>
    <name type="common">Root-knot nematode worm</name>
    <name type="synonym">Meloidogyne mayaguensis</name>
    <dbReference type="NCBI Taxonomy" id="390850"/>
    <lineage>
        <taxon>Eukaryota</taxon>
        <taxon>Metazoa</taxon>
        <taxon>Ecdysozoa</taxon>
        <taxon>Nematoda</taxon>
        <taxon>Chromadorea</taxon>
        <taxon>Rhabditida</taxon>
        <taxon>Tylenchina</taxon>
        <taxon>Tylenchomorpha</taxon>
        <taxon>Tylenchoidea</taxon>
        <taxon>Meloidogynidae</taxon>
        <taxon>Meloidogyninae</taxon>
        <taxon>Meloidogyne</taxon>
    </lineage>
</organism>
<feature type="transmembrane region" description="Helical" evidence="6">
    <location>
        <begin position="52"/>
        <end position="75"/>
    </location>
</feature>
<comment type="caution">
    <text evidence="8">The sequence shown here is derived from an EMBL/GenBank/DDBJ whole genome shotgun (WGS) entry which is preliminary data.</text>
</comment>
<dbReference type="Gene3D" id="1.20.1070.10">
    <property type="entry name" value="Rhodopsin 7-helix transmembrane proteins"/>
    <property type="match status" value="1"/>
</dbReference>
<keyword evidence="2 6" id="KW-0812">Transmembrane</keyword>
<dbReference type="InterPro" id="IPR053071">
    <property type="entry name" value="GPCR1-related_rcpt"/>
</dbReference>
<evidence type="ECO:0000256" key="3">
    <source>
        <dbReference type="ARBA" id="ARBA00022989"/>
    </source>
</evidence>
<protein>
    <recommendedName>
        <fullName evidence="7">G-protein coupled receptors family 1 profile domain-containing protein</fullName>
    </recommendedName>
</protein>
<evidence type="ECO:0000256" key="1">
    <source>
        <dbReference type="ARBA" id="ARBA00004370"/>
    </source>
</evidence>
<dbReference type="GO" id="GO:0016020">
    <property type="term" value="C:membrane"/>
    <property type="evidence" value="ECO:0007669"/>
    <property type="project" value="UniProtKB-SubCell"/>
</dbReference>
<dbReference type="SUPFAM" id="SSF81321">
    <property type="entry name" value="Family A G protein-coupled receptor-like"/>
    <property type="match status" value="1"/>
</dbReference>
<dbReference type="Proteomes" id="UP000580250">
    <property type="component" value="Unassembled WGS sequence"/>
</dbReference>
<feature type="transmembrane region" description="Helical" evidence="6">
    <location>
        <begin position="130"/>
        <end position="155"/>
    </location>
</feature>
<evidence type="ECO:0000259" key="7">
    <source>
        <dbReference type="PROSITE" id="PS50262"/>
    </source>
</evidence>
<name>A0A6V7TQ90_MELEN</name>
<evidence type="ECO:0000313" key="8">
    <source>
        <dbReference type="EMBL" id="CAD2130954.1"/>
    </source>
</evidence>
<accession>A0A6V7TQ90</accession>
<sequence>MEKQTQSGWPECLLQHPQQCREIKINAKAKFQKIKTFSKNFLQVPLDWALPLYGFLMPLVVAITVLTNSFIVIVLSHRSLRTPTNFVLGAMAISELLTALVCLPWLLYYYTFQGFETDEHQGLPAFWCWLFPYLATILPSMFHTSAIWLTVYLAIQRFIYICMPKLVQKQCTMQRSKQIVICISIASIWIYAPELFANYNQSYNIFNSQTNKTRSICVMSQTALIHLVGNNFYHLLLYGLHTILVHTLPCILLVFFTWKLLTAIREADKKHAILIGRAPTKQQQPQRKYSESPEKSPNTMPFINKDVRYSFDESGFSFNNNFPKTSNAPRYSISDTKRVHGLRQNTRMLLAIILLFLLTEIPAALIFSVHVGSVVFKLTFILTHYATLNKLLIIRNVLIVISYPLRFAIYCGMSAQFREVVQQMLNTKRRKFFLLIVHSPYWKLHAKNSKTDGKSDSTIVNEKCAVVQDSLSSTTVLLWRERQAKTMTTNHPKIINETEIMTNGSTTPMLLEPNRKENEGHNCFNNNKNNNEEDEDREYENEYRL</sequence>
<dbReference type="PANTHER" id="PTHR47023:SF1">
    <property type="entry name" value="SEX PEPTIDE RECEPTOR"/>
    <property type="match status" value="1"/>
</dbReference>
<feature type="transmembrane region" description="Helical" evidence="6">
    <location>
        <begin position="87"/>
        <end position="110"/>
    </location>
</feature>
<dbReference type="CDD" id="cd14978">
    <property type="entry name" value="7tmA_FMRFamide_R-like"/>
    <property type="match status" value="1"/>
</dbReference>
<feature type="region of interest" description="Disordered" evidence="5">
    <location>
        <begin position="513"/>
        <end position="545"/>
    </location>
</feature>
<evidence type="ECO:0000256" key="6">
    <source>
        <dbReference type="SAM" id="Phobius"/>
    </source>
</evidence>
<dbReference type="PROSITE" id="PS50262">
    <property type="entry name" value="G_PROTEIN_RECEP_F1_2"/>
    <property type="match status" value="1"/>
</dbReference>
<feature type="domain" description="G-protein coupled receptors family 1 profile" evidence="7">
    <location>
        <begin position="67"/>
        <end position="410"/>
    </location>
</feature>
<dbReference type="InterPro" id="IPR000276">
    <property type="entry name" value="GPCR_Rhodpsn"/>
</dbReference>
<keyword evidence="3 6" id="KW-1133">Transmembrane helix</keyword>
<feature type="transmembrane region" description="Helical" evidence="6">
    <location>
        <begin position="348"/>
        <end position="371"/>
    </location>
</feature>
<reference evidence="8 9" key="1">
    <citation type="submission" date="2020-08" db="EMBL/GenBank/DDBJ databases">
        <authorList>
            <person name="Koutsovoulos G."/>
            <person name="Danchin GJ E."/>
        </authorList>
    </citation>
    <scope>NUCLEOTIDE SEQUENCE [LARGE SCALE GENOMIC DNA]</scope>
</reference>
<feature type="transmembrane region" description="Helical" evidence="6">
    <location>
        <begin position="391"/>
        <end position="409"/>
    </location>
</feature>
<evidence type="ECO:0000256" key="4">
    <source>
        <dbReference type="ARBA" id="ARBA00023136"/>
    </source>
</evidence>
<gene>
    <name evidence="8" type="ORF">MENT_LOCUS3121</name>
</gene>
<dbReference type="PRINTS" id="PR00237">
    <property type="entry name" value="GPCRRHODOPSN"/>
</dbReference>
<keyword evidence="4 6" id="KW-0472">Membrane</keyword>
<dbReference type="InterPro" id="IPR017452">
    <property type="entry name" value="GPCR_Rhodpsn_7TM"/>
</dbReference>
<feature type="transmembrane region" description="Helical" evidence="6">
    <location>
        <begin position="176"/>
        <end position="192"/>
    </location>
</feature>
<dbReference type="PANTHER" id="PTHR47023">
    <property type="entry name" value="SEX PEPTIDE RECEPTOR"/>
    <property type="match status" value="1"/>
</dbReference>
<evidence type="ECO:0000313" key="9">
    <source>
        <dbReference type="Proteomes" id="UP000580250"/>
    </source>
</evidence>
<proteinExistence type="predicted"/>
<evidence type="ECO:0000256" key="5">
    <source>
        <dbReference type="SAM" id="MobiDB-lite"/>
    </source>
</evidence>
<feature type="region of interest" description="Disordered" evidence="5">
    <location>
        <begin position="279"/>
        <end position="300"/>
    </location>
</feature>
<comment type="subcellular location">
    <subcellularLocation>
        <location evidence="1">Membrane</location>
    </subcellularLocation>
</comment>
<dbReference type="GO" id="GO:0004930">
    <property type="term" value="F:G protein-coupled receptor activity"/>
    <property type="evidence" value="ECO:0007669"/>
    <property type="project" value="InterPro"/>
</dbReference>
<feature type="transmembrane region" description="Helical" evidence="6">
    <location>
        <begin position="235"/>
        <end position="261"/>
    </location>
</feature>
<dbReference type="AlphaFoldDB" id="A0A6V7TQ90"/>
<dbReference type="OrthoDB" id="5962323at2759"/>
<dbReference type="EMBL" id="CAJEWN010000010">
    <property type="protein sequence ID" value="CAD2130954.1"/>
    <property type="molecule type" value="Genomic_DNA"/>
</dbReference>